<comment type="caution">
    <text evidence="1">The sequence shown here is derived from an EMBL/GenBank/DDBJ whole genome shotgun (WGS) entry which is preliminary data.</text>
</comment>
<reference evidence="1" key="1">
    <citation type="submission" date="2021-06" db="EMBL/GenBank/DDBJ databases">
        <authorList>
            <person name="Kallberg Y."/>
            <person name="Tangrot J."/>
            <person name="Rosling A."/>
        </authorList>
    </citation>
    <scope>NUCLEOTIDE SEQUENCE</scope>
    <source>
        <strain evidence="1">CL356</strain>
    </source>
</reference>
<dbReference type="Proteomes" id="UP000789525">
    <property type="component" value="Unassembled WGS sequence"/>
</dbReference>
<dbReference type="EMBL" id="CAJVPT010019698">
    <property type="protein sequence ID" value="CAG8642950.1"/>
    <property type="molecule type" value="Genomic_DNA"/>
</dbReference>
<organism evidence="1 2">
    <name type="scientific">Acaulospora colombiana</name>
    <dbReference type="NCBI Taxonomy" id="27376"/>
    <lineage>
        <taxon>Eukaryota</taxon>
        <taxon>Fungi</taxon>
        <taxon>Fungi incertae sedis</taxon>
        <taxon>Mucoromycota</taxon>
        <taxon>Glomeromycotina</taxon>
        <taxon>Glomeromycetes</taxon>
        <taxon>Diversisporales</taxon>
        <taxon>Acaulosporaceae</taxon>
        <taxon>Acaulospora</taxon>
    </lineage>
</organism>
<gene>
    <name evidence="1" type="ORF">ACOLOM_LOCUS7997</name>
</gene>
<protein>
    <submittedName>
        <fullName evidence="1">10409_t:CDS:1</fullName>
    </submittedName>
</protein>
<sequence length="179" mass="19759">MPKIDSPSLENGDENDEKTNNFDKGTKKTRFKHKFRILISPVATSTNSFHVEHSLTTECTIPDPVAAETTTVRPSTLSSQIDIIEEHESSPHIHSSRVPSRKSCEFDTRAAAIRMALFSAGLLLTNLLVAVGTLWDVSRNKALQTGISLNDIVGSLTGVTMYLVFGKFRLSKKKLSGEW</sequence>
<name>A0ACA9NAN1_9GLOM</name>
<accession>A0ACA9NAN1</accession>
<evidence type="ECO:0000313" key="1">
    <source>
        <dbReference type="EMBL" id="CAG8642950.1"/>
    </source>
</evidence>
<evidence type="ECO:0000313" key="2">
    <source>
        <dbReference type="Proteomes" id="UP000789525"/>
    </source>
</evidence>
<keyword evidence="2" id="KW-1185">Reference proteome</keyword>
<proteinExistence type="predicted"/>